<evidence type="ECO:0000313" key="2">
    <source>
        <dbReference type="Proteomes" id="UP000435112"/>
    </source>
</evidence>
<sequence>MDGYRAQSLVFSAQATVITLQPLSDLAGKRANHDRKKSLGRHPQCPRAFGVKYPTLDKASCVTAPPSSVAHLVRCIHRHGDGHANKE</sequence>
<dbReference type="EMBL" id="QXFU01000005">
    <property type="protein sequence ID" value="KAE9048811.1"/>
    <property type="molecule type" value="Genomic_DNA"/>
</dbReference>
<reference evidence="1 2" key="1">
    <citation type="submission" date="2018-09" db="EMBL/GenBank/DDBJ databases">
        <title>Genomic investigation of the strawberry pathogen Phytophthora fragariae indicates pathogenicity is determined by transcriptional variation in three key races.</title>
        <authorList>
            <person name="Adams T.M."/>
            <person name="Armitage A.D."/>
            <person name="Sobczyk M.K."/>
            <person name="Bates H.J."/>
            <person name="Dunwell J.M."/>
            <person name="Nellist C.F."/>
            <person name="Harrison R.J."/>
        </authorList>
    </citation>
    <scope>NUCLEOTIDE SEQUENCE [LARGE SCALE GENOMIC DNA]</scope>
    <source>
        <strain evidence="1 2">SCRP324</strain>
    </source>
</reference>
<organism evidence="1 2">
    <name type="scientific">Phytophthora rubi</name>
    <dbReference type="NCBI Taxonomy" id="129364"/>
    <lineage>
        <taxon>Eukaryota</taxon>
        <taxon>Sar</taxon>
        <taxon>Stramenopiles</taxon>
        <taxon>Oomycota</taxon>
        <taxon>Peronosporomycetes</taxon>
        <taxon>Peronosporales</taxon>
        <taxon>Peronosporaceae</taxon>
        <taxon>Phytophthora</taxon>
    </lineage>
</organism>
<comment type="caution">
    <text evidence="1">The sequence shown here is derived from an EMBL/GenBank/DDBJ whole genome shotgun (WGS) entry which is preliminary data.</text>
</comment>
<evidence type="ECO:0000313" key="1">
    <source>
        <dbReference type="EMBL" id="KAE9048811.1"/>
    </source>
</evidence>
<name>A0A6A3P7T0_9STRA</name>
<protein>
    <submittedName>
        <fullName evidence="1">Uncharacterized protein</fullName>
    </submittedName>
</protein>
<dbReference type="Proteomes" id="UP000435112">
    <property type="component" value="Unassembled WGS sequence"/>
</dbReference>
<dbReference type="AlphaFoldDB" id="A0A6A3P7T0"/>
<accession>A0A6A3P7T0</accession>
<proteinExistence type="predicted"/>
<gene>
    <name evidence="1" type="ORF">PR002_g261</name>
</gene>